<reference evidence="4" key="2">
    <citation type="journal article" date="2005" name="Nature">
        <title>The map-based sequence of the rice genome.</title>
        <authorList>
            <consortium name="International rice genome sequencing project (IRGSP)"/>
            <person name="Matsumoto T."/>
            <person name="Wu J."/>
            <person name="Kanamori H."/>
            <person name="Katayose Y."/>
            <person name="Fujisawa M."/>
            <person name="Namiki N."/>
            <person name="Mizuno H."/>
            <person name="Yamamoto K."/>
            <person name="Antonio B.A."/>
            <person name="Baba T."/>
            <person name="Sakata K."/>
            <person name="Nagamura Y."/>
            <person name="Aoki H."/>
            <person name="Arikawa K."/>
            <person name="Arita K."/>
            <person name="Bito T."/>
            <person name="Chiden Y."/>
            <person name="Fujitsuka N."/>
            <person name="Fukunaka R."/>
            <person name="Hamada M."/>
            <person name="Harada C."/>
            <person name="Hayashi A."/>
            <person name="Hijishita S."/>
            <person name="Honda M."/>
            <person name="Hosokawa S."/>
            <person name="Ichikawa Y."/>
            <person name="Idonuma A."/>
            <person name="Iijima M."/>
            <person name="Ikeda M."/>
            <person name="Ikeno M."/>
            <person name="Ito K."/>
            <person name="Ito S."/>
            <person name="Ito T."/>
            <person name="Ito Y."/>
            <person name="Ito Y."/>
            <person name="Iwabuchi A."/>
            <person name="Kamiya K."/>
            <person name="Karasawa W."/>
            <person name="Kurita K."/>
            <person name="Katagiri S."/>
            <person name="Kikuta A."/>
            <person name="Kobayashi H."/>
            <person name="Kobayashi N."/>
            <person name="Machita K."/>
            <person name="Maehara T."/>
            <person name="Masukawa M."/>
            <person name="Mizubayashi T."/>
            <person name="Mukai Y."/>
            <person name="Nagasaki H."/>
            <person name="Nagata Y."/>
            <person name="Naito S."/>
            <person name="Nakashima M."/>
            <person name="Nakama Y."/>
            <person name="Nakamichi Y."/>
            <person name="Nakamura M."/>
            <person name="Meguro A."/>
            <person name="Negishi M."/>
            <person name="Ohta I."/>
            <person name="Ohta T."/>
            <person name="Okamoto M."/>
            <person name="Ono N."/>
            <person name="Saji S."/>
            <person name="Sakaguchi M."/>
            <person name="Sakai K."/>
            <person name="Shibata M."/>
            <person name="Shimokawa T."/>
            <person name="Song J."/>
            <person name="Takazaki Y."/>
            <person name="Terasawa K."/>
            <person name="Tsugane M."/>
            <person name="Tsuji K."/>
            <person name="Ueda S."/>
            <person name="Waki K."/>
            <person name="Yamagata H."/>
            <person name="Yamamoto M."/>
            <person name="Yamamoto S."/>
            <person name="Yamane H."/>
            <person name="Yoshiki S."/>
            <person name="Yoshihara R."/>
            <person name="Yukawa K."/>
            <person name="Zhong H."/>
            <person name="Yano M."/>
            <person name="Yuan Q."/>
            <person name="Ouyang S."/>
            <person name="Liu J."/>
            <person name="Jones K.M."/>
            <person name="Gansberger K."/>
            <person name="Moffat K."/>
            <person name="Hill J."/>
            <person name="Bera J."/>
            <person name="Fadrosh D."/>
            <person name="Jin S."/>
            <person name="Johri S."/>
            <person name="Kim M."/>
            <person name="Overton L."/>
            <person name="Reardon M."/>
            <person name="Tsitrin T."/>
            <person name="Vuong H."/>
            <person name="Weaver B."/>
            <person name="Ciecko A."/>
            <person name="Tallon L."/>
            <person name="Jackson J."/>
            <person name="Pai G."/>
            <person name="Aken S.V."/>
            <person name="Utterback T."/>
            <person name="Reidmuller S."/>
            <person name="Feldblyum T."/>
            <person name="Hsiao J."/>
            <person name="Zismann V."/>
            <person name="Iobst S."/>
            <person name="de Vazeille A.R."/>
            <person name="Buell C.R."/>
            <person name="Ying K."/>
            <person name="Li Y."/>
            <person name="Lu T."/>
            <person name="Huang Y."/>
            <person name="Zhao Q."/>
            <person name="Feng Q."/>
            <person name="Zhang L."/>
            <person name="Zhu J."/>
            <person name="Weng Q."/>
            <person name="Mu J."/>
            <person name="Lu Y."/>
            <person name="Fan D."/>
            <person name="Liu Y."/>
            <person name="Guan J."/>
            <person name="Zhang Y."/>
            <person name="Yu S."/>
            <person name="Liu X."/>
            <person name="Zhang Y."/>
            <person name="Hong G."/>
            <person name="Han B."/>
            <person name="Choisne N."/>
            <person name="Demange N."/>
            <person name="Orjeda G."/>
            <person name="Samain S."/>
            <person name="Cattolico L."/>
            <person name="Pelletier E."/>
            <person name="Couloux A."/>
            <person name="Segurens B."/>
            <person name="Wincker P."/>
            <person name="D'Hont A."/>
            <person name="Scarpelli C."/>
            <person name="Weissenbach J."/>
            <person name="Salanoubat M."/>
            <person name="Quetier F."/>
            <person name="Yu Y."/>
            <person name="Kim H.R."/>
            <person name="Rambo T."/>
            <person name="Currie J."/>
            <person name="Collura K."/>
            <person name="Luo M."/>
            <person name="Yang T."/>
            <person name="Ammiraju J.S.S."/>
            <person name="Engler F."/>
            <person name="Soderlund C."/>
            <person name="Wing R.A."/>
            <person name="Palmer L.E."/>
            <person name="de la Bastide M."/>
            <person name="Spiegel L."/>
            <person name="Nascimento L."/>
            <person name="Zutavern T."/>
            <person name="O'Shaughnessy A."/>
            <person name="Dike S."/>
            <person name="Dedhia N."/>
            <person name="Preston R."/>
            <person name="Balija V."/>
            <person name="McCombie W.R."/>
            <person name="Chow T."/>
            <person name="Chen H."/>
            <person name="Chung M."/>
            <person name="Chen C."/>
            <person name="Shaw J."/>
            <person name="Wu H."/>
            <person name="Hsiao K."/>
            <person name="Chao Y."/>
            <person name="Chu M."/>
            <person name="Cheng C."/>
            <person name="Hour A."/>
            <person name="Lee P."/>
            <person name="Lin S."/>
            <person name="Lin Y."/>
            <person name="Liou J."/>
            <person name="Liu S."/>
            <person name="Hsing Y."/>
            <person name="Raghuvanshi S."/>
            <person name="Mohanty A."/>
            <person name="Bharti A.K."/>
            <person name="Gaur A."/>
            <person name="Gupta V."/>
            <person name="Kumar D."/>
            <person name="Ravi V."/>
            <person name="Vij S."/>
            <person name="Kapur A."/>
            <person name="Khurana P."/>
            <person name="Khurana P."/>
            <person name="Khurana J.P."/>
            <person name="Tyagi A.K."/>
            <person name="Gaikwad K."/>
            <person name="Singh A."/>
            <person name="Dalal V."/>
            <person name="Srivastava S."/>
            <person name="Dixit A."/>
            <person name="Pal A.K."/>
            <person name="Ghazi I.A."/>
            <person name="Yadav M."/>
            <person name="Pandit A."/>
            <person name="Bhargava A."/>
            <person name="Sureshbabu K."/>
            <person name="Batra K."/>
            <person name="Sharma T.R."/>
            <person name="Mohapatra T."/>
            <person name="Singh N.K."/>
            <person name="Messing J."/>
            <person name="Nelson A.B."/>
            <person name="Fuks G."/>
            <person name="Kavchok S."/>
            <person name="Keizer G."/>
            <person name="Linton E."/>
            <person name="Llaca V."/>
            <person name="Song R."/>
            <person name="Tanyolac B."/>
            <person name="Young S."/>
            <person name="Ho-Il K."/>
            <person name="Hahn J.H."/>
            <person name="Sangsakoo G."/>
            <person name="Vanavichit A."/>
            <person name="de Mattos Luiz.A.T."/>
            <person name="Zimmer P.D."/>
            <person name="Malone G."/>
            <person name="Dellagostin O."/>
            <person name="de Oliveira A.C."/>
            <person name="Bevan M."/>
            <person name="Bancroft I."/>
            <person name="Minx P."/>
            <person name="Cordum H."/>
            <person name="Wilson R."/>
            <person name="Cheng Z."/>
            <person name="Jin W."/>
            <person name="Jiang J."/>
            <person name="Leong S.A."/>
            <person name="Iwama H."/>
            <person name="Gojobori T."/>
            <person name="Itoh T."/>
            <person name="Niimura Y."/>
            <person name="Fujii Y."/>
            <person name="Habara T."/>
            <person name="Sakai H."/>
            <person name="Sato Y."/>
            <person name="Wilson G."/>
            <person name="Kumar K."/>
            <person name="McCouch S."/>
            <person name="Juretic N."/>
            <person name="Hoen D."/>
            <person name="Wright S."/>
            <person name="Bruskiewich R."/>
            <person name="Bureau T."/>
            <person name="Miyao A."/>
            <person name="Hirochika H."/>
            <person name="Nishikawa T."/>
            <person name="Kadowaki K."/>
            <person name="Sugiura M."/>
            <person name="Burr B."/>
            <person name="Sasaki T."/>
        </authorList>
    </citation>
    <scope>NUCLEOTIDE SEQUENCE [LARGE SCALE GENOMIC DNA]</scope>
    <source>
        <strain evidence="4">cv. Nipponbare</strain>
    </source>
</reference>
<dbReference type="AlphaFoldDB" id="Q5QML4"/>
<proteinExistence type="predicted"/>
<reference evidence="2" key="1">
    <citation type="journal article" date="2002" name="Nature">
        <title>The genome sequence and structure of rice chromosome 1.</title>
        <authorList>
            <person name="Sasaki T."/>
            <person name="Matsumoto T."/>
            <person name="Yamamoto K."/>
            <person name="Sakata K."/>
            <person name="Baba T."/>
            <person name="Katayose Y."/>
            <person name="Wu J."/>
            <person name="Niimura Y."/>
            <person name="Cheng Z."/>
            <person name="Nagamura Y."/>
            <person name="Antonio B.A."/>
            <person name="Kanamori H."/>
            <person name="Hosokawa S."/>
            <person name="Masukawa M."/>
            <person name="Arikawa K."/>
            <person name="Chiden Y."/>
            <person name="Hayashi M."/>
            <person name="Okamoto M."/>
            <person name="Ando T."/>
            <person name="Aoki H."/>
            <person name="Arita K."/>
            <person name="Hamada M."/>
            <person name="Harada C."/>
            <person name="Hijishita S."/>
            <person name="Honda M."/>
            <person name="Ichikawa Y."/>
            <person name="Idonuma A."/>
            <person name="Iijima M."/>
            <person name="Ikeda M."/>
            <person name="Ikeno M."/>
            <person name="Itoh S."/>
            <person name="Itoh T."/>
            <person name="Itoh Y."/>
            <person name="Itoh Y."/>
            <person name="Iwabuchi A."/>
            <person name="Kamiya K."/>
            <person name="Karasawa W."/>
            <person name="Katagiri S."/>
            <person name="Kikuta A."/>
            <person name="Kobayashi N."/>
            <person name="Kono I."/>
            <person name="Machita K."/>
            <person name="Maehara T."/>
            <person name="Mizuno H."/>
            <person name="Mizubayashi T."/>
            <person name="Mukai Y."/>
            <person name="Nagasaki H."/>
            <person name="Nakashima M."/>
            <person name="Nakama Y."/>
            <person name="Nakamichi Y."/>
            <person name="Nakamura M."/>
            <person name="Namiki N."/>
            <person name="Negishi M."/>
            <person name="Ohta I."/>
            <person name="Ono N."/>
            <person name="Saji S."/>
            <person name="Sakai K."/>
            <person name="Shibata M."/>
            <person name="Shimokawa T."/>
            <person name="Shomura A."/>
            <person name="Song J."/>
            <person name="Takazaki Y."/>
            <person name="Terasawa K."/>
            <person name="Tsuji K."/>
            <person name="Waki K."/>
            <person name="Yamagata H."/>
            <person name="Yamane H."/>
            <person name="Yoshiki S."/>
            <person name="Yoshihara R."/>
            <person name="Yukawa K."/>
            <person name="Zhong H."/>
            <person name="Iwama H."/>
            <person name="Endo T."/>
            <person name="Ito H."/>
            <person name="Hahn J.H."/>
            <person name="Kim H.I."/>
            <person name="Eun M.Y."/>
            <person name="Yano M."/>
            <person name="Jiang J."/>
            <person name="Gojobori T."/>
        </authorList>
    </citation>
    <scope>NUCLEOTIDE SEQUENCE</scope>
</reference>
<feature type="compositionally biased region" description="Basic and acidic residues" evidence="1">
    <location>
        <begin position="19"/>
        <end position="33"/>
    </location>
</feature>
<evidence type="ECO:0000256" key="1">
    <source>
        <dbReference type="SAM" id="MobiDB-lite"/>
    </source>
</evidence>
<organism evidence="2 4">
    <name type="scientific">Oryza sativa subsp. japonica</name>
    <name type="common">Rice</name>
    <dbReference type="NCBI Taxonomy" id="39947"/>
    <lineage>
        <taxon>Eukaryota</taxon>
        <taxon>Viridiplantae</taxon>
        <taxon>Streptophyta</taxon>
        <taxon>Embryophyta</taxon>
        <taxon>Tracheophyta</taxon>
        <taxon>Spermatophyta</taxon>
        <taxon>Magnoliopsida</taxon>
        <taxon>Liliopsida</taxon>
        <taxon>Poales</taxon>
        <taxon>Poaceae</taxon>
        <taxon>BOP clade</taxon>
        <taxon>Oryzoideae</taxon>
        <taxon>Oryzeae</taxon>
        <taxon>Oryzinae</taxon>
        <taxon>Oryza</taxon>
        <taxon>Oryza sativa</taxon>
    </lineage>
</organism>
<evidence type="ECO:0000313" key="2">
    <source>
        <dbReference type="EMBL" id="BAD73336.1"/>
    </source>
</evidence>
<accession>Q5QML4</accession>
<feature type="region of interest" description="Disordered" evidence="1">
    <location>
        <begin position="1"/>
        <end position="40"/>
    </location>
</feature>
<evidence type="ECO:0000313" key="4">
    <source>
        <dbReference type="Proteomes" id="UP000000763"/>
    </source>
</evidence>
<dbReference type="EMBL" id="AP003255">
    <property type="protein sequence ID" value="BAD73336.1"/>
    <property type="molecule type" value="Genomic_DNA"/>
</dbReference>
<gene>
    <name evidence="3" type="ORF">B1148D12.17</name>
    <name evidence="2" type="ORF">P0454H12.6</name>
</gene>
<reference evidence="4" key="3">
    <citation type="journal article" date="2008" name="Nucleic Acids Res.">
        <title>The rice annotation project database (RAP-DB): 2008 update.</title>
        <authorList>
            <consortium name="The rice annotation project (RAP)"/>
        </authorList>
    </citation>
    <scope>GENOME REANNOTATION</scope>
    <source>
        <strain evidence="4">cv. Nipponbare</strain>
    </source>
</reference>
<dbReference type="Proteomes" id="UP000000763">
    <property type="component" value="Chromosome 1"/>
</dbReference>
<feature type="compositionally biased region" description="Basic residues" evidence="1">
    <location>
        <begin position="1"/>
        <end position="10"/>
    </location>
</feature>
<protein>
    <submittedName>
        <fullName evidence="2">Uncharacterized protein</fullName>
    </submittedName>
</protein>
<evidence type="ECO:0000313" key="3">
    <source>
        <dbReference type="EMBL" id="BAD82287.1"/>
    </source>
</evidence>
<dbReference type="EMBL" id="AP003411">
    <property type="protein sequence ID" value="BAD82287.1"/>
    <property type="molecule type" value="Genomic_DNA"/>
</dbReference>
<name>Q5QML4_ORYSJ</name>
<sequence length="110" mass="12179">MIWGKGRRSKREAGSMAIGEERKEREGGEGRGGEEEEEAEKGSGFVWFIFGGEGFSEPRFPFYRWVASCILVLYTQGKGHGSAPAPLLNGRCRACAIAKENSPRKKKVKL</sequence>